<dbReference type="Proteomes" id="UP000244005">
    <property type="component" value="Unassembled WGS sequence"/>
</dbReference>
<reference evidence="2" key="1">
    <citation type="journal article" date="2017" name="Cell">
        <title>Insights into land plant evolution garnered from the Marchantia polymorpha genome.</title>
        <authorList>
            <person name="Bowman J.L."/>
            <person name="Kohchi T."/>
            <person name="Yamato K.T."/>
            <person name="Jenkins J."/>
            <person name="Shu S."/>
            <person name="Ishizaki K."/>
            <person name="Yamaoka S."/>
            <person name="Nishihama R."/>
            <person name="Nakamura Y."/>
            <person name="Berger F."/>
            <person name="Adam C."/>
            <person name="Aki S.S."/>
            <person name="Althoff F."/>
            <person name="Araki T."/>
            <person name="Arteaga-Vazquez M.A."/>
            <person name="Balasubrmanian S."/>
            <person name="Barry K."/>
            <person name="Bauer D."/>
            <person name="Boehm C.R."/>
            <person name="Briginshaw L."/>
            <person name="Caballero-Perez J."/>
            <person name="Catarino B."/>
            <person name="Chen F."/>
            <person name="Chiyoda S."/>
            <person name="Chovatia M."/>
            <person name="Davies K.M."/>
            <person name="Delmans M."/>
            <person name="Demura T."/>
            <person name="Dierschke T."/>
            <person name="Dolan L."/>
            <person name="Dorantes-Acosta A.E."/>
            <person name="Eklund D.M."/>
            <person name="Florent S.N."/>
            <person name="Flores-Sandoval E."/>
            <person name="Fujiyama A."/>
            <person name="Fukuzawa H."/>
            <person name="Galik B."/>
            <person name="Grimanelli D."/>
            <person name="Grimwood J."/>
            <person name="Grossniklaus U."/>
            <person name="Hamada T."/>
            <person name="Haseloff J."/>
            <person name="Hetherington A.J."/>
            <person name="Higo A."/>
            <person name="Hirakawa Y."/>
            <person name="Hundley H.N."/>
            <person name="Ikeda Y."/>
            <person name="Inoue K."/>
            <person name="Inoue S.I."/>
            <person name="Ishida S."/>
            <person name="Jia Q."/>
            <person name="Kakita M."/>
            <person name="Kanazawa T."/>
            <person name="Kawai Y."/>
            <person name="Kawashima T."/>
            <person name="Kennedy M."/>
            <person name="Kinose K."/>
            <person name="Kinoshita T."/>
            <person name="Kohara Y."/>
            <person name="Koide E."/>
            <person name="Komatsu K."/>
            <person name="Kopischke S."/>
            <person name="Kubo M."/>
            <person name="Kyozuka J."/>
            <person name="Lagercrantz U."/>
            <person name="Lin S.S."/>
            <person name="Lindquist E."/>
            <person name="Lipzen A.M."/>
            <person name="Lu C.W."/>
            <person name="De Luna E."/>
            <person name="Martienssen R.A."/>
            <person name="Minamino N."/>
            <person name="Mizutani M."/>
            <person name="Mizutani M."/>
            <person name="Mochizuki N."/>
            <person name="Monte I."/>
            <person name="Mosher R."/>
            <person name="Nagasaki H."/>
            <person name="Nakagami H."/>
            <person name="Naramoto S."/>
            <person name="Nishitani K."/>
            <person name="Ohtani M."/>
            <person name="Okamoto T."/>
            <person name="Okumura M."/>
            <person name="Phillips J."/>
            <person name="Pollak B."/>
            <person name="Reinders A."/>
            <person name="Rovekamp M."/>
            <person name="Sano R."/>
            <person name="Sawa S."/>
            <person name="Schmid M.W."/>
            <person name="Shirakawa M."/>
            <person name="Solano R."/>
            <person name="Spunde A."/>
            <person name="Suetsugu N."/>
            <person name="Sugano S."/>
            <person name="Sugiyama A."/>
            <person name="Sun R."/>
            <person name="Suzuki Y."/>
            <person name="Takenaka M."/>
            <person name="Takezawa D."/>
            <person name="Tomogane H."/>
            <person name="Tsuzuki M."/>
            <person name="Ueda T."/>
            <person name="Umeda M."/>
            <person name="Ward J.M."/>
            <person name="Watanabe Y."/>
            <person name="Yazaki K."/>
            <person name="Yokoyama R."/>
            <person name="Yoshitake Y."/>
            <person name="Yotsui I."/>
            <person name="Zachgo S."/>
            <person name="Schmutz J."/>
        </authorList>
    </citation>
    <scope>NUCLEOTIDE SEQUENCE [LARGE SCALE GENOMIC DNA]</scope>
    <source>
        <strain evidence="2">Tak-1</strain>
    </source>
</reference>
<name>A0A2R6XVN8_MARPO</name>
<proteinExistence type="predicted"/>
<dbReference type="AlphaFoldDB" id="A0A2R6XVN8"/>
<organism evidence="1 2">
    <name type="scientific">Marchantia polymorpha</name>
    <name type="common">Common liverwort</name>
    <name type="synonym">Marchantia aquatica</name>
    <dbReference type="NCBI Taxonomy" id="3197"/>
    <lineage>
        <taxon>Eukaryota</taxon>
        <taxon>Viridiplantae</taxon>
        <taxon>Streptophyta</taxon>
        <taxon>Embryophyta</taxon>
        <taxon>Marchantiophyta</taxon>
        <taxon>Marchantiopsida</taxon>
        <taxon>Marchantiidae</taxon>
        <taxon>Marchantiales</taxon>
        <taxon>Marchantiaceae</taxon>
        <taxon>Marchantia</taxon>
    </lineage>
</organism>
<evidence type="ECO:0000313" key="2">
    <source>
        <dbReference type="Proteomes" id="UP000244005"/>
    </source>
</evidence>
<evidence type="ECO:0000313" key="1">
    <source>
        <dbReference type="EMBL" id="PTQ50178.1"/>
    </source>
</evidence>
<dbReference type="EMBL" id="KZ772673">
    <property type="protein sequence ID" value="PTQ50178.1"/>
    <property type="molecule type" value="Genomic_DNA"/>
</dbReference>
<gene>
    <name evidence="1" type="ORF">MARPO_0001s0209</name>
</gene>
<keyword evidence="2" id="KW-1185">Reference proteome</keyword>
<protein>
    <submittedName>
        <fullName evidence="1">Uncharacterized protein</fullName>
    </submittedName>
</protein>
<sequence length="166" mass="18486">MYSLRLINPGSRWSSNRELQTEKISKSGRWPAGFGAASRYYSQCHLGELTGHDSQTLNLIVCTFAADFDILHTYSLHSNPNLDLSHFLSRRESLQVQCRSPAVGRDTFYSFETDVSVRLPDSICEHNGLPGSTISALGRKGARVVLESRKLSCMRTSIVCLEEVAC</sequence>
<accession>A0A2R6XVN8</accession>